<dbReference type="InterPro" id="IPR036388">
    <property type="entry name" value="WH-like_DNA-bd_sf"/>
</dbReference>
<dbReference type="PRINTS" id="PR00364">
    <property type="entry name" value="DISEASERSIST"/>
</dbReference>
<dbReference type="Pfam" id="PF03704">
    <property type="entry name" value="BTAD"/>
    <property type="match status" value="1"/>
</dbReference>
<dbReference type="PROSITE" id="PS50005">
    <property type="entry name" value="TPR"/>
    <property type="match status" value="2"/>
</dbReference>
<dbReference type="Proteomes" id="UP000520814">
    <property type="component" value="Unassembled WGS sequence"/>
</dbReference>
<comment type="caution">
    <text evidence="3">The sequence shown here is derived from an EMBL/GenBank/DDBJ whole genome shotgun (WGS) entry which is preliminary data.</text>
</comment>
<dbReference type="Gene3D" id="1.10.10.10">
    <property type="entry name" value="Winged helix-like DNA-binding domain superfamily/Winged helix DNA-binding domain"/>
    <property type="match status" value="1"/>
</dbReference>
<evidence type="ECO:0000259" key="2">
    <source>
        <dbReference type="SMART" id="SM01043"/>
    </source>
</evidence>
<keyword evidence="4" id="KW-1185">Reference proteome</keyword>
<keyword evidence="1" id="KW-0802">TPR repeat</keyword>
<dbReference type="Gene3D" id="3.40.50.300">
    <property type="entry name" value="P-loop containing nucleotide triphosphate hydrolases"/>
    <property type="match status" value="1"/>
</dbReference>
<dbReference type="Pfam" id="PF13424">
    <property type="entry name" value="TPR_12"/>
    <property type="match status" value="3"/>
</dbReference>
<reference evidence="3 4" key="1">
    <citation type="submission" date="2020-08" db="EMBL/GenBank/DDBJ databases">
        <title>Genomic Encyclopedia of Type Strains, Phase IV (KMG-IV): sequencing the most valuable type-strain genomes for metagenomic binning, comparative biology and taxonomic classification.</title>
        <authorList>
            <person name="Goeker M."/>
        </authorList>
    </citation>
    <scope>NUCLEOTIDE SEQUENCE [LARGE SCALE GENOMIC DNA]</scope>
    <source>
        <strain evidence="3 4">DSM 23562</strain>
    </source>
</reference>
<evidence type="ECO:0000313" key="3">
    <source>
        <dbReference type="EMBL" id="MBB6048639.1"/>
    </source>
</evidence>
<feature type="repeat" description="TPR" evidence="1">
    <location>
        <begin position="823"/>
        <end position="856"/>
    </location>
</feature>
<dbReference type="InterPro" id="IPR058852">
    <property type="entry name" value="HTH_77"/>
</dbReference>
<feature type="domain" description="Bacterial transcriptional activator" evidence="2">
    <location>
        <begin position="99"/>
        <end position="232"/>
    </location>
</feature>
<keyword evidence="3" id="KW-0238">DNA-binding</keyword>
<dbReference type="PANTHER" id="PTHR47691:SF3">
    <property type="entry name" value="HTH-TYPE TRANSCRIPTIONAL REGULATOR RV0890C-RELATED"/>
    <property type="match status" value="1"/>
</dbReference>
<evidence type="ECO:0000313" key="4">
    <source>
        <dbReference type="Proteomes" id="UP000520814"/>
    </source>
</evidence>
<feature type="repeat" description="TPR" evidence="1">
    <location>
        <begin position="783"/>
        <end position="816"/>
    </location>
</feature>
<dbReference type="AlphaFoldDB" id="A0A7W9SM04"/>
<dbReference type="SUPFAM" id="SSF48452">
    <property type="entry name" value="TPR-like"/>
    <property type="match status" value="3"/>
</dbReference>
<dbReference type="InterPro" id="IPR011990">
    <property type="entry name" value="TPR-like_helical_dom_sf"/>
</dbReference>
<dbReference type="Gene3D" id="1.25.40.10">
    <property type="entry name" value="Tetratricopeptide repeat domain"/>
    <property type="match status" value="2"/>
</dbReference>
<dbReference type="SUPFAM" id="SSF46894">
    <property type="entry name" value="C-terminal effector domain of the bipartite response regulators"/>
    <property type="match status" value="1"/>
</dbReference>
<dbReference type="InterPro" id="IPR016032">
    <property type="entry name" value="Sig_transdc_resp-reg_C-effctor"/>
</dbReference>
<evidence type="ECO:0000256" key="1">
    <source>
        <dbReference type="PROSITE-ProRule" id="PRU00339"/>
    </source>
</evidence>
<dbReference type="Pfam" id="PF25872">
    <property type="entry name" value="HTH_77"/>
    <property type="match status" value="1"/>
</dbReference>
<dbReference type="SUPFAM" id="SSF52540">
    <property type="entry name" value="P-loop containing nucleoside triphosphate hydrolases"/>
    <property type="match status" value="1"/>
</dbReference>
<dbReference type="InterPro" id="IPR005158">
    <property type="entry name" value="BTAD"/>
</dbReference>
<dbReference type="SMART" id="SM01043">
    <property type="entry name" value="BTAD"/>
    <property type="match status" value="1"/>
</dbReference>
<dbReference type="PANTHER" id="PTHR47691">
    <property type="entry name" value="REGULATOR-RELATED"/>
    <property type="match status" value="1"/>
</dbReference>
<proteinExistence type="predicted"/>
<name>A0A7W9SM04_ARMRO</name>
<organism evidence="3 4">
    <name type="scientific">Armatimonas rosea</name>
    <dbReference type="NCBI Taxonomy" id="685828"/>
    <lineage>
        <taxon>Bacteria</taxon>
        <taxon>Bacillati</taxon>
        <taxon>Armatimonadota</taxon>
        <taxon>Armatimonadia</taxon>
        <taxon>Armatimonadales</taxon>
        <taxon>Armatimonadaceae</taxon>
        <taxon>Armatimonas</taxon>
    </lineage>
</organism>
<dbReference type="GO" id="GO:0003677">
    <property type="term" value="F:DNA binding"/>
    <property type="evidence" value="ECO:0007669"/>
    <property type="project" value="UniProtKB-KW"/>
</dbReference>
<accession>A0A7W9SM04</accession>
<dbReference type="InterPro" id="IPR027417">
    <property type="entry name" value="P-loop_NTPase"/>
</dbReference>
<dbReference type="EMBL" id="JACHGW010000001">
    <property type="protein sequence ID" value="MBB6048639.1"/>
    <property type="molecule type" value="Genomic_DNA"/>
</dbReference>
<sequence>MLYLRLFGPITVEVNGEPLPSLRSRRGLYLLALLTLRANRELSRVWLAGVLWPESDDSQGLENLKRSLTDLRKALGPAAEQLLSPTKHTLVLRLASEQADVLTFDQALRKDTTESLEQAISLYRAPLLEGYYEVWATEEREPRHEAYFRAVEQLALRKREQGKLAEALPFLRQAVVRDYLREGLQRLLMEALAASGNPLAATEVYRELRSTLRRESNSNPSTETTALYNRIRALASAPAPPAPPTPPPAPAPPVLRRVPLRYNLPRPLTALIGREREQAAITECLSNACLVTLTGTGGIGKTRLALETAWEQQKAQPDGACFVDLAPLRDPNHLPHLCAAALGLKEIDKQPIIEALVEHLRPRALLLVLDNCEHMIDASAELAGLLLQSCPNLQILTTSRQPLGITGEVVWRVPVLETPTHSARPEELTELIERYAALKLFFERAQAVQPDLVLTPETVEAAIEICQRLDGIPLALELAAARARTLSIEQIARRLDDRFKLLTGGSRIALPRQQTLRALNDWSYDLLTPPERCLLTRLSIFHASYSLEAVEAICADGAGLEQGDVLDLLELLVNHSLVLTEESEEGQRRYRMLETIREYSRLMLPETDWPPLSERYQAWYQQLAHAAETNLLGSEQAHWLACLDAEYHNLRHAIVLSVGEQHLELCTNMCRYWYLRGHWTEGRAQLLEALARPDSPQGTPARAQALMWAGNLARNQGDYAAATHCFEESLALRRALHDGRGSASILNHLASVLLEQGYYERAQALYEESLALCRELGETKGIARALHNLGLLANEQGDNERAMTLYTESLALSRSLGDRYLEANDLQNLGDVAVDQGDYQRARSLMEQALAIHRELGMEAGIVSLLMDIGKIELVLGGYEAAQTLLEESLELNQSLGDQRGIAQSLNSLGLVALARGELATAHTLLLQSLPLGQRRPLLTCLIALAHLARREDKLARAAQLLGAADRLRENMKGAYTLLEKQLYDDDREQLCESLGMASFSAEYGAGYALTEEAAQLLAGQ</sequence>
<dbReference type="GO" id="GO:0006355">
    <property type="term" value="P:regulation of DNA-templated transcription"/>
    <property type="evidence" value="ECO:0007669"/>
    <property type="project" value="InterPro"/>
</dbReference>
<dbReference type="InterPro" id="IPR019734">
    <property type="entry name" value="TPR_rpt"/>
</dbReference>
<gene>
    <name evidence="3" type="ORF">HNQ39_000401</name>
</gene>
<dbReference type="SMART" id="SM00028">
    <property type="entry name" value="TPR"/>
    <property type="match status" value="6"/>
</dbReference>
<protein>
    <submittedName>
        <fullName evidence="3">Putative ATPase/DNA-binding SARP family transcriptional activator</fullName>
    </submittedName>
</protein>
<dbReference type="RefSeq" id="WP_184192275.1">
    <property type="nucleotide sequence ID" value="NZ_JACHGW010000001.1"/>
</dbReference>